<dbReference type="AlphaFoldDB" id="L1IJL2"/>
<keyword evidence="4" id="KW-0521">NADP</keyword>
<dbReference type="Proteomes" id="UP000011087">
    <property type="component" value="Unassembled WGS sequence"/>
</dbReference>
<accession>L1IJL2</accession>
<comment type="similarity">
    <text evidence="2">Belongs to the NAD(P)-dependent epimerase/dehydratase family. Fucose synthase subfamily.</text>
</comment>
<dbReference type="STRING" id="905079.L1IJL2"/>
<dbReference type="PaxDb" id="55529-EKX36119"/>
<dbReference type="Gene3D" id="3.40.50.720">
    <property type="entry name" value="NAD(P)-binding Rossmann-like Domain"/>
    <property type="match status" value="1"/>
</dbReference>
<dbReference type="OMA" id="FMYAGDL"/>
<evidence type="ECO:0000256" key="2">
    <source>
        <dbReference type="ARBA" id="ARBA00005959"/>
    </source>
</evidence>
<reference evidence="9" key="3">
    <citation type="submission" date="2016-03" db="UniProtKB">
        <authorList>
            <consortium name="EnsemblProtists"/>
        </authorList>
    </citation>
    <scope>IDENTIFICATION</scope>
</reference>
<evidence type="ECO:0000256" key="3">
    <source>
        <dbReference type="ARBA" id="ARBA00012371"/>
    </source>
</evidence>
<comment type="pathway">
    <text evidence="1">Nucleotide-sugar biosynthesis; GDP-L-fucose biosynthesis via de novo pathway; GDP-L-fucose from GDP-alpha-D-mannose: step 2/2.</text>
</comment>
<evidence type="ECO:0000313" key="9">
    <source>
        <dbReference type="EnsemblProtists" id="EKX36119"/>
    </source>
</evidence>
<dbReference type="RefSeq" id="XP_005823099.1">
    <property type="nucleotide sequence ID" value="XM_005823042.1"/>
</dbReference>
<dbReference type="InterPro" id="IPR036291">
    <property type="entry name" value="NAD(P)-bd_dom_sf"/>
</dbReference>
<dbReference type="InterPro" id="IPR028614">
    <property type="entry name" value="GDP_fucose/colitose_synth"/>
</dbReference>
<dbReference type="HAMAP" id="MF_00956">
    <property type="entry name" value="GDP_fucose_synth"/>
    <property type="match status" value="1"/>
</dbReference>
<reference evidence="10" key="2">
    <citation type="submission" date="2012-11" db="EMBL/GenBank/DDBJ databases">
        <authorList>
            <person name="Kuo A."/>
            <person name="Curtis B.A."/>
            <person name="Tanifuji G."/>
            <person name="Burki F."/>
            <person name="Gruber A."/>
            <person name="Irimia M."/>
            <person name="Maruyama S."/>
            <person name="Arias M.C."/>
            <person name="Ball S.G."/>
            <person name="Gile G.H."/>
            <person name="Hirakawa Y."/>
            <person name="Hopkins J.F."/>
            <person name="Rensing S.A."/>
            <person name="Schmutz J."/>
            <person name="Symeonidi A."/>
            <person name="Elias M."/>
            <person name="Eveleigh R.J."/>
            <person name="Herman E.K."/>
            <person name="Klute M.J."/>
            <person name="Nakayama T."/>
            <person name="Obornik M."/>
            <person name="Reyes-Prieto A."/>
            <person name="Armbrust E.V."/>
            <person name="Aves S.J."/>
            <person name="Beiko R.G."/>
            <person name="Coutinho P."/>
            <person name="Dacks J.B."/>
            <person name="Durnford D.G."/>
            <person name="Fast N.M."/>
            <person name="Green B.R."/>
            <person name="Grisdale C."/>
            <person name="Hempe F."/>
            <person name="Henrissat B."/>
            <person name="Hoppner M.P."/>
            <person name="Ishida K.-I."/>
            <person name="Kim E."/>
            <person name="Koreny L."/>
            <person name="Kroth P.G."/>
            <person name="Liu Y."/>
            <person name="Malik S.-B."/>
            <person name="Maier U.G."/>
            <person name="McRose D."/>
            <person name="Mock T."/>
            <person name="Neilson J.A."/>
            <person name="Onodera N.T."/>
            <person name="Poole A.M."/>
            <person name="Pritham E.J."/>
            <person name="Richards T.A."/>
            <person name="Rocap G."/>
            <person name="Roy S.W."/>
            <person name="Sarai C."/>
            <person name="Schaack S."/>
            <person name="Shirato S."/>
            <person name="Slamovits C.H."/>
            <person name="Spencer D.F."/>
            <person name="Suzuki S."/>
            <person name="Worden A.Z."/>
            <person name="Zauner S."/>
            <person name="Barry K."/>
            <person name="Bell C."/>
            <person name="Bharti A.K."/>
            <person name="Crow J.A."/>
            <person name="Grimwood J."/>
            <person name="Kramer R."/>
            <person name="Lindquist E."/>
            <person name="Lucas S."/>
            <person name="Salamov A."/>
            <person name="McFadden G.I."/>
            <person name="Lane C.E."/>
            <person name="Keeling P.J."/>
            <person name="Gray M.W."/>
            <person name="Grigoriev I.V."/>
            <person name="Archibald J.M."/>
        </authorList>
    </citation>
    <scope>NUCLEOTIDE SEQUENCE</scope>
    <source>
        <strain evidence="10">CCMP2712</strain>
    </source>
</reference>
<dbReference type="GO" id="GO:0050577">
    <property type="term" value="F:GDP-L-fucose synthase activity"/>
    <property type="evidence" value="ECO:0007669"/>
    <property type="project" value="UniProtKB-EC"/>
</dbReference>
<dbReference type="OrthoDB" id="202470at2759"/>
<dbReference type="PANTHER" id="PTHR43238">
    <property type="entry name" value="GDP-L-FUCOSE SYNTHASE"/>
    <property type="match status" value="1"/>
</dbReference>
<evidence type="ECO:0000256" key="6">
    <source>
        <dbReference type="ARBA" id="ARBA00023235"/>
    </source>
</evidence>
<evidence type="ECO:0000313" key="8">
    <source>
        <dbReference type="EMBL" id="EKX36119.1"/>
    </source>
</evidence>
<proteinExistence type="inferred from homology"/>
<evidence type="ECO:0000256" key="4">
    <source>
        <dbReference type="ARBA" id="ARBA00022857"/>
    </source>
</evidence>
<dbReference type="Pfam" id="PF01370">
    <property type="entry name" value="Epimerase"/>
    <property type="match status" value="1"/>
</dbReference>
<dbReference type="GeneID" id="17292870"/>
<reference evidence="8 10" key="1">
    <citation type="journal article" date="2012" name="Nature">
        <title>Algal genomes reveal evolutionary mosaicism and the fate of nucleomorphs.</title>
        <authorList>
            <consortium name="DOE Joint Genome Institute"/>
            <person name="Curtis B.A."/>
            <person name="Tanifuji G."/>
            <person name="Burki F."/>
            <person name="Gruber A."/>
            <person name="Irimia M."/>
            <person name="Maruyama S."/>
            <person name="Arias M.C."/>
            <person name="Ball S.G."/>
            <person name="Gile G.H."/>
            <person name="Hirakawa Y."/>
            <person name="Hopkins J.F."/>
            <person name="Kuo A."/>
            <person name="Rensing S.A."/>
            <person name="Schmutz J."/>
            <person name="Symeonidi A."/>
            <person name="Elias M."/>
            <person name="Eveleigh R.J."/>
            <person name="Herman E.K."/>
            <person name="Klute M.J."/>
            <person name="Nakayama T."/>
            <person name="Obornik M."/>
            <person name="Reyes-Prieto A."/>
            <person name="Armbrust E.V."/>
            <person name="Aves S.J."/>
            <person name="Beiko R.G."/>
            <person name="Coutinho P."/>
            <person name="Dacks J.B."/>
            <person name="Durnford D.G."/>
            <person name="Fast N.M."/>
            <person name="Green B.R."/>
            <person name="Grisdale C.J."/>
            <person name="Hempel F."/>
            <person name="Henrissat B."/>
            <person name="Hoppner M.P."/>
            <person name="Ishida K."/>
            <person name="Kim E."/>
            <person name="Koreny L."/>
            <person name="Kroth P.G."/>
            <person name="Liu Y."/>
            <person name="Malik S.B."/>
            <person name="Maier U.G."/>
            <person name="McRose D."/>
            <person name="Mock T."/>
            <person name="Neilson J.A."/>
            <person name="Onodera N.T."/>
            <person name="Poole A.M."/>
            <person name="Pritham E.J."/>
            <person name="Richards T.A."/>
            <person name="Rocap G."/>
            <person name="Roy S.W."/>
            <person name="Sarai C."/>
            <person name="Schaack S."/>
            <person name="Shirato S."/>
            <person name="Slamovits C.H."/>
            <person name="Spencer D.F."/>
            <person name="Suzuki S."/>
            <person name="Worden A.Z."/>
            <person name="Zauner S."/>
            <person name="Barry K."/>
            <person name="Bell C."/>
            <person name="Bharti A.K."/>
            <person name="Crow J.A."/>
            <person name="Grimwood J."/>
            <person name="Kramer R."/>
            <person name="Lindquist E."/>
            <person name="Lucas S."/>
            <person name="Salamov A."/>
            <person name="McFadden G.I."/>
            <person name="Lane C.E."/>
            <person name="Keeling P.J."/>
            <person name="Gray M.W."/>
            <person name="Grigoriev I.V."/>
            <person name="Archibald J.M."/>
        </authorList>
    </citation>
    <scope>NUCLEOTIDE SEQUENCE</scope>
    <source>
        <strain evidence="8 10">CCMP2712</strain>
    </source>
</reference>
<dbReference type="KEGG" id="gtt:GUITHDRAFT_165816"/>
<dbReference type="EMBL" id="JH993078">
    <property type="protein sequence ID" value="EKX36119.1"/>
    <property type="molecule type" value="Genomic_DNA"/>
</dbReference>
<dbReference type="GO" id="GO:0042351">
    <property type="term" value="P:'de novo' GDP-L-fucose biosynthetic process"/>
    <property type="evidence" value="ECO:0007669"/>
    <property type="project" value="UniProtKB-UniPathway"/>
</dbReference>
<dbReference type="HOGENOM" id="CLU_007383_18_2_1"/>
<dbReference type="UniPathway" id="UPA00128">
    <property type="reaction ID" value="UER00191"/>
</dbReference>
<keyword evidence="5" id="KW-0560">Oxidoreductase</keyword>
<dbReference type="eggNOG" id="KOG1431">
    <property type="taxonomic scope" value="Eukaryota"/>
</dbReference>
<protein>
    <recommendedName>
        <fullName evidence="3">GDP-L-fucose synthase</fullName>
        <ecNumber evidence="3">1.1.1.271</ecNumber>
    </recommendedName>
</protein>
<gene>
    <name evidence="8" type="ORF">GUITHDRAFT_165816</name>
</gene>
<dbReference type="SUPFAM" id="SSF51735">
    <property type="entry name" value="NAD(P)-binding Rossmann-fold domains"/>
    <property type="match status" value="1"/>
</dbReference>
<evidence type="ECO:0000259" key="7">
    <source>
        <dbReference type="Pfam" id="PF01370"/>
    </source>
</evidence>
<dbReference type="InterPro" id="IPR001509">
    <property type="entry name" value="Epimerase_deHydtase"/>
</dbReference>
<keyword evidence="10" id="KW-1185">Reference proteome</keyword>
<organism evidence="8">
    <name type="scientific">Guillardia theta (strain CCMP2712)</name>
    <name type="common">Cryptophyte</name>
    <dbReference type="NCBI Taxonomy" id="905079"/>
    <lineage>
        <taxon>Eukaryota</taxon>
        <taxon>Cryptophyceae</taxon>
        <taxon>Pyrenomonadales</taxon>
        <taxon>Geminigeraceae</taxon>
        <taxon>Guillardia</taxon>
    </lineage>
</organism>
<evidence type="ECO:0000313" key="10">
    <source>
        <dbReference type="Proteomes" id="UP000011087"/>
    </source>
</evidence>
<evidence type="ECO:0000256" key="1">
    <source>
        <dbReference type="ARBA" id="ARBA00004883"/>
    </source>
</evidence>
<sequence length="320" mass="36030">MIMLTVLVTGGSGLVGKAIERKVQGGRFLEMGIQFVFLSSKEADLRNITETRQIFEQYNPTYVIHLAARVGGLYKNLVSKVEMLSENLSINQNVLQCCHEFGVTRCVNVSSTCAFPNEIANYPLKEEDMHSGPPHPSNEGYAYAKRVSEVLMRAYNEQYGHRYVTVIPTNVYGPHDNFDIEDAHVVPGLIHKCYKAKLQGTNLTICGSGKPLRQFIFSDDLAELLLWTLLQYTGSDSLILAPDRVDEVMISDLACLIAQSMKFDEDRLIFDASQSDGQLRKTASNERLRKNLPGFTFTPLKLGIDATVKWFLENYESCRR</sequence>
<dbReference type="PANTHER" id="PTHR43238:SF1">
    <property type="entry name" value="GDP-L-FUCOSE SYNTHASE"/>
    <property type="match status" value="1"/>
</dbReference>
<evidence type="ECO:0000256" key="5">
    <source>
        <dbReference type="ARBA" id="ARBA00023002"/>
    </source>
</evidence>
<name>L1IJL2_GUITC</name>
<keyword evidence="6" id="KW-0413">Isomerase</keyword>
<dbReference type="GO" id="GO:0016853">
    <property type="term" value="F:isomerase activity"/>
    <property type="evidence" value="ECO:0007669"/>
    <property type="project" value="UniProtKB-KW"/>
</dbReference>
<dbReference type="EC" id="1.1.1.271" evidence="3"/>
<dbReference type="CDD" id="cd05239">
    <property type="entry name" value="GDP_FS_SDR_e"/>
    <property type="match status" value="1"/>
</dbReference>
<dbReference type="EnsemblProtists" id="EKX36119">
    <property type="protein sequence ID" value="EKX36119"/>
    <property type="gene ID" value="GUITHDRAFT_165816"/>
</dbReference>
<dbReference type="Gene3D" id="3.90.25.10">
    <property type="entry name" value="UDP-galactose 4-epimerase, domain 1"/>
    <property type="match status" value="1"/>
</dbReference>
<feature type="domain" description="NAD-dependent epimerase/dehydratase" evidence="7">
    <location>
        <begin position="6"/>
        <end position="232"/>
    </location>
</feature>